<protein>
    <submittedName>
        <fullName evidence="1">Uncharacterized protein</fullName>
    </submittedName>
</protein>
<keyword evidence="2" id="KW-1185">Reference proteome</keyword>
<feature type="non-terminal residue" evidence="1">
    <location>
        <position position="165"/>
    </location>
</feature>
<reference evidence="1 2" key="1">
    <citation type="submission" date="2024-04" db="EMBL/GenBank/DDBJ databases">
        <authorList>
            <consortium name="Genoscope - CEA"/>
            <person name="William W."/>
        </authorList>
    </citation>
    <scope>NUCLEOTIDE SEQUENCE [LARGE SCALE GENOMIC DNA]</scope>
</reference>
<comment type="caution">
    <text evidence="1">The sequence shown here is derived from an EMBL/GenBank/DDBJ whole genome shotgun (WGS) entry which is preliminary data.</text>
</comment>
<evidence type="ECO:0000313" key="1">
    <source>
        <dbReference type="EMBL" id="CAL1540544.1"/>
    </source>
</evidence>
<proteinExistence type="predicted"/>
<dbReference type="EMBL" id="CAXITT010000387">
    <property type="protein sequence ID" value="CAL1540544.1"/>
    <property type="molecule type" value="Genomic_DNA"/>
</dbReference>
<sequence length="165" mass="18726">QFRRAGYFSAKFVMPFQGIFCKSKGSSSEGRYKLHVEKSVIQPEVTWSGFINRNIKSTVDFTHVQQCITSNTQSGGRLICIELTGREQYKPSFSGPRRMPAFGVDIFFEIPLDGNRDTFIYHTVPVPVNIHYSSGCRPVPKLKCDWNGILNQHLGQGYKLVEIFA</sequence>
<gene>
    <name evidence="1" type="ORF">GSLYS_00014193001</name>
</gene>
<dbReference type="AlphaFoldDB" id="A0AAV2I3Q9"/>
<accession>A0AAV2I3Q9</accession>
<feature type="non-terminal residue" evidence="1">
    <location>
        <position position="1"/>
    </location>
</feature>
<evidence type="ECO:0000313" key="2">
    <source>
        <dbReference type="Proteomes" id="UP001497497"/>
    </source>
</evidence>
<organism evidence="1 2">
    <name type="scientific">Lymnaea stagnalis</name>
    <name type="common">Great pond snail</name>
    <name type="synonym">Helix stagnalis</name>
    <dbReference type="NCBI Taxonomy" id="6523"/>
    <lineage>
        <taxon>Eukaryota</taxon>
        <taxon>Metazoa</taxon>
        <taxon>Spiralia</taxon>
        <taxon>Lophotrochozoa</taxon>
        <taxon>Mollusca</taxon>
        <taxon>Gastropoda</taxon>
        <taxon>Heterobranchia</taxon>
        <taxon>Euthyneura</taxon>
        <taxon>Panpulmonata</taxon>
        <taxon>Hygrophila</taxon>
        <taxon>Lymnaeoidea</taxon>
        <taxon>Lymnaeidae</taxon>
        <taxon>Lymnaea</taxon>
    </lineage>
</organism>
<name>A0AAV2I3Q9_LYMST</name>
<dbReference type="Proteomes" id="UP001497497">
    <property type="component" value="Unassembled WGS sequence"/>
</dbReference>